<evidence type="ECO:0000259" key="1">
    <source>
        <dbReference type="Pfam" id="PF13274"/>
    </source>
</evidence>
<protein>
    <submittedName>
        <fullName evidence="2">Uncharacterized phage-associated protein</fullName>
    </submittedName>
</protein>
<feature type="domain" description="Antitoxin SocA-like Panacea" evidence="1">
    <location>
        <begin position="30"/>
        <end position="134"/>
    </location>
</feature>
<dbReference type="EMBL" id="AP014704">
    <property type="protein sequence ID" value="BAQ47570.1"/>
    <property type="molecule type" value="Genomic_DNA"/>
</dbReference>
<organism evidence="2 3">
    <name type="scientific">Methylobacterium aquaticum</name>
    <dbReference type="NCBI Taxonomy" id="270351"/>
    <lineage>
        <taxon>Bacteria</taxon>
        <taxon>Pseudomonadati</taxon>
        <taxon>Pseudomonadota</taxon>
        <taxon>Alphaproteobacteria</taxon>
        <taxon>Hyphomicrobiales</taxon>
        <taxon>Methylobacteriaceae</taxon>
        <taxon>Methylobacterium</taxon>
    </lineage>
</organism>
<dbReference type="Pfam" id="PF13274">
    <property type="entry name" value="SocA_Panacea"/>
    <property type="match status" value="1"/>
</dbReference>
<proteinExistence type="predicted"/>
<gene>
    <name evidence="2" type="primary">gepA</name>
    <name evidence="2" type="ORF">Maq22A_c23015</name>
</gene>
<sequence length="168" mass="19305">MTETYDGRAIANFVLDFCDSRGIRVTNLALQKLVYFCHAWFLVDLKRPLIRHKFEAWEYGPVLPYLYREFKAFDRSPITSRATQIDPHNGKKKVVPYSFDAETQSQLSKVVGFYSHMRAGDLVELSHVADGPWHRVWFHGGKSNPGMQIDNSSIAEFYAKAHYSGSIQ</sequence>
<dbReference type="STRING" id="270351.Maq22A_c23015"/>
<name>A0A0C6FWH3_9HYPH</name>
<accession>A0A0C6FWH3</accession>
<evidence type="ECO:0000313" key="3">
    <source>
        <dbReference type="Proteomes" id="UP000061432"/>
    </source>
</evidence>
<reference evidence="2 3" key="1">
    <citation type="journal article" date="2015" name="Genome Announc.">
        <title>Complete Genome Sequence of Methylobacterium aquaticum Strain 22A, Isolated from Racomitrium japonicum Moss.</title>
        <authorList>
            <person name="Tani A."/>
            <person name="Ogura Y."/>
            <person name="Hayashi T."/>
            <person name="Kimbara K."/>
        </authorList>
    </citation>
    <scope>NUCLEOTIDE SEQUENCE [LARGE SCALE GENOMIC DNA]</scope>
    <source>
        <strain evidence="2 3">MA-22A</strain>
    </source>
</reference>
<dbReference type="OrthoDB" id="9799173at2"/>
<dbReference type="KEGG" id="maqu:Maq22A_c23015"/>
<dbReference type="Proteomes" id="UP000061432">
    <property type="component" value="Chromosome"/>
</dbReference>
<dbReference type="InterPro" id="IPR025272">
    <property type="entry name" value="SocA_Panacea"/>
</dbReference>
<evidence type="ECO:0000313" key="2">
    <source>
        <dbReference type="EMBL" id="BAQ47570.1"/>
    </source>
</evidence>
<reference evidence="3" key="2">
    <citation type="submission" date="2015-01" db="EMBL/GenBank/DDBJ databases">
        <title>Complete genome sequence of Methylobacterium aquaticum strain 22A.</title>
        <authorList>
            <person name="Tani A."/>
            <person name="Ogura Y."/>
            <person name="Hayashi T."/>
        </authorList>
    </citation>
    <scope>NUCLEOTIDE SEQUENCE [LARGE SCALE GENOMIC DNA]</scope>
    <source>
        <strain evidence="3">MA-22A</strain>
    </source>
</reference>
<dbReference type="PATRIC" id="fig|270351.10.peg.4439"/>
<dbReference type="AlphaFoldDB" id="A0A0C6FWH3"/>